<dbReference type="CDD" id="cd14014">
    <property type="entry name" value="STKc_PknB_like"/>
    <property type="match status" value="1"/>
</dbReference>
<reference evidence="7" key="2">
    <citation type="journal article" date="2021" name="Microbiome">
        <title>Successional dynamics and alternative stable states in a saline activated sludge microbial community over 9 years.</title>
        <authorList>
            <person name="Wang Y."/>
            <person name="Ye J."/>
            <person name="Ju F."/>
            <person name="Liu L."/>
            <person name="Boyd J.A."/>
            <person name="Deng Y."/>
            <person name="Parks D.H."/>
            <person name="Jiang X."/>
            <person name="Yin X."/>
            <person name="Woodcroft B.J."/>
            <person name="Tyson G.W."/>
            <person name="Hugenholtz P."/>
            <person name="Polz M.F."/>
            <person name="Zhang T."/>
        </authorList>
    </citation>
    <scope>NUCLEOTIDE SEQUENCE</scope>
    <source>
        <strain evidence="7">HKST-UBA01</strain>
    </source>
</reference>
<keyword evidence="3 7" id="KW-0418">Kinase</keyword>
<dbReference type="InterPro" id="IPR000719">
    <property type="entry name" value="Prot_kinase_dom"/>
</dbReference>
<gene>
    <name evidence="7" type="ORF">KC729_17085</name>
</gene>
<keyword evidence="1" id="KW-0808">Transferase</keyword>
<dbReference type="PANTHER" id="PTHR43289">
    <property type="entry name" value="MITOGEN-ACTIVATED PROTEIN KINASE KINASE KINASE 20-RELATED"/>
    <property type="match status" value="1"/>
</dbReference>
<dbReference type="InterPro" id="IPR008271">
    <property type="entry name" value="Ser/Thr_kinase_AS"/>
</dbReference>
<name>A0A956M156_UNCEI</name>
<dbReference type="Gene3D" id="1.10.510.10">
    <property type="entry name" value="Transferase(Phosphotransferase) domain 1"/>
    <property type="match status" value="1"/>
</dbReference>
<feature type="non-terminal residue" evidence="7">
    <location>
        <position position="1"/>
    </location>
</feature>
<dbReference type="PROSITE" id="PS50011">
    <property type="entry name" value="PROTEIN_KINASE_DOM"/>
    <property type="match status" value="1"/>
</dbReference>
<dbReference type="SUPFAM" id="SSF56112">
    <property type="entry name" value="Protein kinase-like (PK-like)"/>
    <property type="match status" value="1"/>
</dbReference>
<dbReference type="InterPro" id="IPR011009">
    <property type="entry name" value="Kinase-like_dom_sf"/>
</dbReference>
<dbReference type="Gene3D" id="3.30.200.20">
    <property type="entry name" value="Phosphorylase Kinase, domain 1"/>
    <property type="match status" value="1"/>
</dbReference>
<dbReference type="GO" id="GO:0005524">
    <property type="term" value="F:ATP binding"/>
    <property type="evidence" value="ECO:0007669"/>
    <property type="project" value="UniProtKB-UniRule"/>
</dbReference>
<organism evidence="7 8">
    <name type="scientific">Eiseniibacteriota bacterium</name>
    <dbReference type="NCBI Taxonomy" id="2212470"/>
    <lineage>
        <taxon>Bacteria</taxon>
        <taxon>Candidatus Eiseniibacteriota</taxon>
    </lineage>
</organism>
<accession>A0A956M156</accession>
<keyword evidence="4 5" id="KW-0067">ATP-binding</keyword>
<evidence type="ECO:0000256" key="2">
    <source>
        <dbReference type="ARBA" id="ARBA00022741"/>
    </source>
</evidence>
<evidence type="ECO:0000313" key="7">
    <source>
        <dbReference type="EMBL" id="MCA9729405.1"/>
    </source>
</evidence>
<evidence type="ECO:0000256" key="5">
    <source>
        <dbReference type="PROSITE-ProRule" id="PRU10141"/>
    </source>
</evidence>
<evidence type="ECO:0000259" key="6">
    <source>
        <dbReference type="PROSITE" id="PS50011"/>
    </source>
</evidence>
<evidence type="ECO:0000256" key="3">
    <source>
        <dbReference type="ARBA" id="ARBA00022777"/>
    </source>
</evidence>
<evidence type="ECO:0000256" key="4">
    <source>
        <dbReference type="ARBA" id="ARBA00022840"/>
    </source>
</evidence>
<dbReference type="PROSITE" id="PS00107">
    <property type="entry name" value="PROTEIN_KINASE_ATP"/>
    <property type="match status" value="1"/>
</dbReference>
<dbReference type="Proteomes" id="UP000697710">
    <property type="component" value="Unassembled WGS sequence"/>
</dbReference>
<evidence type="ECO:0000313" key="8">
    <source>
        <dbReference type="Proteomes" id="UP000697710"/>
    </source>
</evidence>
<protein>
    <submittedName>
        <fullName evidence="7">Serine/threonine protein kinase</fullName>
    </submittedName>
</protein>
<dbReference type="InterPro" id="IPR017441">
    <property type="entry name" value="Protein_kinase_ATP_BS"/>
</dbReference>
<sequence length="370" mass="40700">TAPVGLYLVRLGEQFPVERVDYFIASMNPALAVLLAYLAAKVVYGLSVDIVRLRQMGSYELVEILGRGGMGEVWRARHRLLARPAAIKLIPTGHLHGGGPETPELALKRFEREAQATALLRSPHTVQVYDFGTADDGAFYYVMELLEGVDAETLVERFGPQPPARVIHLMRQACDSLAEAHEHGMVHRDIKPANLMVCHHGRRHDFVKVLDFGLVGKSPHFSQATDSQLSVDQMIGGTPAYMAPEQALGRELDGRADLYALGCVGYWLATGRTVFPSGTPIETITNHIHVPPVPPSARTEVPIPPDLDRIILDCLSKSPTGRPANADELAVRLGEVVISDPWTEERARTWWRTHLPNLAGSVDPTRAASW</sequence>
<evidence type="ECO:0000256" key="1">
    <source>
        <dbReference type="ARBA" id="ARBA00022679"/>
    </source>
</evidence>
<comment type="caution">
    <text evidence="7">The sequence shown here is derived from an EMBL/GenBank/DDBJ whole genome shotgun (WGS) entry which is preliminary data.</text>
</comment>
<dbReference type="AlphaFoldDB" id="A0A956M156"/>
<feature type="domain" description="Protein kinase" evidence="6">
    <location>
        <begin position="59"/>
        <end position="343"/>
    </location>
</feature>
<dbReference type="PROSITE" id="PS00108">
    <property type="entry name" value="PROTEIN_KINASE_ST"/>
    <property type="match status" value="1"/>
</dbReference>
<dbReference type="PANTHER" id="PTHR43289:SF6">
    <property type="entry name" value="SERINE_THREONINE-PROTEIN KINASE NEKL-3"/>
    <property type="match status" value="1"/>
</dbReference>
<keyword evidence="7" id="KW-0723">Serine/threonine-protein kinase</keyword>
<keyword evidence="2 5" id="KW-0547">Nucleotide-binding</keyword>
<dbReference type="EMBL" id="JAGQHR010000682">
    <property type="protein sequence ID" value="MCA9729405.1"/>
    <property type="molecule type" value="Genomic_DNA"/>
</dbReference>
<feature type="binding site" evidence="5">
    <location>
        <position position="88"/>
    </location>
    <ligand>
        <name>ATP</name>
        <dbReference type="ChEBI" id="CHEBI:30616"/>
    </ligand>
</feature>
<reference evidence="7" key="1">
    <citation type="submission" date="2020-04" db="EMBL/GenBank/DDBJ databases">
        <authorList>
            <person name="Zhang T."/>
        </authorList>
    </citation>
    <scope>NUCLEOTIDE SEQUENCE</scope>
    <source>
        <strain evidence="7">HKST-UBA01</strain>
    </source>
</reference>
<dbReference type="SMART" id="SM00220">
    <property type="entry name" value="S_TKc"/>
    <property type="match status" value="1"/>
</dbReference>
<dbReference type="GO" id="GO:0004674">
    <property type="term" value="F:protein serine/threonine kinase activity"/>
    <property type="evidence" value="ECO:0007669"/>
    <property type="project" value="UniProtKB-KW"/>
</dbReference>
<proteinExistence type="predicted"/>
<dbReference type="Pfam" id="PF00069">
    <property type="entry name" value="Pkinase"/>
    <property type="match status" value="1"/>
</dbReference>